<reference evidence="2 3" key="1">
    <citation type="submission" date="2021-06" db="EMBL/GenBank/DDBJ databases">
        <title>Caerostris extrusa draft genome.</title>
        <authorList>
            <person name="Kono N."/>
            <person name="Arakawa K."/>
        </authorList>
    </citation>
    <scope>NUCLEOTIDE SEQUENCE [LARGE SCALE GENOMIC DNA]</scope>
</reference>
<evidence type="ECO:0000313" key="2">
    <source>
        <dbReference type="EMBL" id="GIY93835.1"/>
    </source>
</evidence>
<feature type="compositionally biased region" description="Polar residues" evidence="1">
    <location>
        <begin position="13"/>
        <end position="27"/>
    </location>
</feature>
<name>A0AAV4XFM4_CAEEX</name>
<gene>
    <name evidence="2" type="ORF">CEXT_158361</name>
</gene>
<dbReference type="AlphaFoldDB" id="A0AAV4XFM4"/>
<dbReference type="Proteomes" id="UP001054945">
    <property type="component" value="Unassembled WGS sequence"/>
</dbReference>
<sequence length="73" mass="8458">MCNLPAQEHTEQQSKSWQINNPTSNESVPMPEMSTINIRPEYSSDGIKRVGRQTFFSRDTTFGGKYFRTSKKR</sequence>
<proteinExistence type="predicted"/>
<comment type="caution">
    <text evidence="2">The sequence shown here is derived from an EMBL/GenBank/DDBJ whole genome shotgun (WGS) entry which is preliminary data.</text>
</comment>
<evidence type="ECO:0000313" key="3">
    <source>
        <dbReference type="Proteomes" id="UP001054945"/>
    </source>
</evidence>
<accession>A0AAV4XFM4</accession>
<organism evidence="2 3">
    <name type="scientific">Caerostris extrusa</name>
    <name type="common">Bark spider</name>
    <name type="synonym">Caerostris bankana</name>
    <dbReference type="NCBI Taxonomy" id="172846"/>
    <lineage>
        <taxon>Eukaryota</taxon>
        <taxon>Metazoa</taxon>
        <taxon>Ecdysozoa</taxon>
        <taxon>Arthropoda</taxon>
        <taxon>Chelicerata</taxon>
        <taxon>Arachnida</taxon>
        <taxon>Araneae</taxon>
        <taxon>Araneomorphae</taxon>
        <taxon>Entelegynae</taxon>
        <taxon>Araneoidea</taxon>
        <taxon>Araneidae</taxon>
        <taxon>Caerostris</taxon>
    </lineage>
</organism>
<dbReference type="EMBL" id="BPLR01000314">
    <property type="protein sequence ID" value="GIY93835.1"/>
    <property type="molecule type" value="Genomic_DNA"/>
</dbReference>
<keyword evidence="3" id="KW-1185">Reference proteome</keyword>
<feature type="region of interest" description="Disordered" evidence="1">
    <location>
        <begin position="1"/>
        <end position="34"/>
    </location>
</feature>
<protein>
    <submittedName>
        <fullName evidence="2">Uncharacterized protein</fullName>
    </submittedName>
</protein>
<evidence type="ECO:0000256" key="1">
    <source>
        <dbReference type="SAM" id="MobiDB-lite"/>
    </source>
</evidence>